<dbReference type="EMBL" id="CADCWO010000192">
    <property type="protein sequence ID" value="CAA9584653.1"/>
    <property type="molecule type" value="Genomic_DNA"/>
</dbReference>
<dbReference type="PANTHER" id="PTHR35528">
    <property type="entry name" value="BLL1675 PROTEIN"/>
    <property type="match status" value="1"/>
</dbReference>
<dbReference type="AlphaFoldDB" id="A0A6J4VW80"/>
<evidence type="ECO:0000313" key="1">
    <source>
        <dbReference type="EMBL" id="CAA9584653.1"/>
    </source>
</evidence>
<dbReference type="InterPro" id="IPR052183">
    <property type="entry name" value="IS_Transposase"/>
</dbReference>
<protein>
    <submittedName>
        <fullName evidence="1">Mobile element protein</fullName>
    </submittedName>
</protein>
<proteinExistence type="predicted"/>
<dbReference type="PANTHER" id="PTHR35528:SF3">
    <property type="entry name" value="BLL1675 PROTEIN"/>
    <property type="match status" value="1"/>
</dbReference>
<accession>A0A6J4VW80</accession>
<name>A0A6J4VW80_9CYAN</name>
<sequence length="85" mass="10230">MSTPSLFKWRHFLPELILLNVRWYCRYPLSYRDLEEMMVERGIEVDHSTINRWVLKYAPELDKRIRSHLQLTNDSAASGRNLHQS</sequence>
<reference evidence="1" key="1">
    <citation type="submission" date="2020-02" db="EMBL/GenBank/DDBJ databases">
        <authorList>
            <person name="Meier V. D."/>
        </authorList>
    </citation>
    <scope>NUCLEOTIDE SEQUENCE</scope>
    <source>
        <strain evidence="1">AVDCRST_MAG81</strain>
    </source>
</reference>
<organism evidence="1">
    <name type="scientific">uncultured Synechococcales cyanobacterium</name>
    <dbReference type="NCBI Taxonomy" id="1936017"/>
    <lineage>
        <taxon>Bacteria</taxon>
        <taxon>Bacillati</taxon>
        <taxon>Cyanobacteriota</taxon>
        <taxon>Cyanophyceae</taxon>
        <taxon>Synechococcales</taxon>
        <taxon>environmental samples</taxon>
    </lineage>
</organism>
<gene>
    <name evidence="1" type="ORF">AVDCRST_MAG81-3533</name>
</gene>